<dbReference type="PROSITE" id="PS51186">
    <property type="entry name" value="GNAT"/>
    <property type="match status" value="1"/>
</dbReference>
<proteinExistence type="predicted"/>
<dbReference type="AlphaFoldDB" id="A0A385TLC1"/>
<organism evidence="2 3">
    <name type="scientific">Paenibacillus lautus</name>
    <name type="common">Bacillus lautus</name>
    <dbReference type="NCBI Taxonomy" id="1401"/>
    <lineage>
        <taxon>Bacteria</taxon>
        <taxon>Bacillati</taxon>
        <taxon>Bacillota</taxon>
        <taxon>Bacilli</taxon>
        <taxon>Bacillales</taxon>
        <taxon>Paenibacillaceae</taxon>
        <taxon>Paenibacillus</taxon>
    </lineage>
</organism>
<dbReference type="CDD" id="cd04301">
    <property type="entry name" value="NAT_SF"/>
    <property type="match status" value="1"/>
</dbReference>
<evidence type="ECO:0000313" key="3">
    <source>
        <dbReference type="Proteomes" id="UP000266552"/>
    </source>
</evidence>
<dbReference type="InterPro" id="IPR000182">
    <property type="entry name" value="GNAT_dom"/>
</dbReference>
<protein>
    <submittedName>
        <fullName evidence="2">GNAT family N-acetyltransferase</fullName>
    </submittedName>
</protein>
<dbReference type="KEGG" id="plw:D5F53_14745"/>
<dbReference type="Proteomes" id="UP000266552">
    <property type="component" value="Chromosome"/>
</dbReference>
<accession>A0A385TLC1</accession>
<dbReference type="EMBL" id="CP032412">
    <property type="protein sequence ID" value="AYB44453.1"/>
    <property type="molecule type" value="Genomic_DNA"/>
</dbReference>
<dbReference type="Gene3D" id="3.40.630.30">
    <property type="match status" value="1"/>
</dbReference>
<feature type="domain" description="N-acetyltransferase" evidence="1">
    <location>
        <begin position="4"/>
        <end position="179"/>
    </location>
</feature>
<dbReference type="Pfam" id="PF00583">
    <property type="entry name" value="Acetyltransf_1"/>
    <property type="match status" value="1"/>
</dbReference>
<keyword evidence="2" id="KW-0808">Transferase</keyword>
<keyword evidence="3" id="KW-1185">Reference proteome</keyword>
<name>A0A385TLC1_PAELA</name>
<dbReference type="GO" id="GO:0016747">
    <property type="term" value="F:acyltransferase activity, transferring groups other than amino-acyl groups"/>
    <property type="evidence" value="ECO:0007669"/>
    <property type="project" value="InterPro"/>
</dbReference>
<evidence type="ECO:0000313" key="2">
    <source>
        <dbReference type="EMBL" id="AYB44453.1"/>
    </source>
</evidence>
<reference evidence="2 3" key="1">
    <citation type="submission" date="2018-09" db="EMBL/GenBank/DDBJ databases">
        <title>Genome Sequence of Paenibacillus lautus Strain E7593-69, Azo Dye-Degrading Bacteria, Isolated from Commercial Tattoo Inks.</title>
        <authorList>
            <person name="Nho S.W."/>
            <person name="Kim S.-J."/>
            <person name="Kweon O."/>
            <person name="Cerniglia C.E."/>
        </authorList>
    </citation>
    <scope>NUCLEOTIDE SEQUENCE [LARGE SCALE GENOMIC DNA]</scope>
    <source>
        <strain evidence="2 3">E7593-69</strain>
    </source>
</reference>
<dbReference type="SUPFAM" id="SSF55729">
    <property type="entry name" value="Acyl-CoA N-acyltransferases (Nat)"/>
    <property type="match status" value="1"/>
</dbReference>
<evidence type="ECO:0000259" key="1">
    <source>
        <dbReference type="PROSITE" id="PS51186"/>
    </source>
</evidence>
<sequence>MQIINLFSEERQKIRDVAHLLLEGFTEAWNDIDECLFEVEETLNEDRVSRVAVNAEGIVIGWIAGSSSYDGNVWDIHPLIVHKDYRNKGIGKALVLDFENCVREKGGITIFLGSDDENNSTTIFGQDLYPEVLDNLKQIQNKKDHPLEFYKKIGFSVVGVLPDANGFGKPDMFMAKRVKR</sequence>
<dbReference type="InterPro" id="IPR016181">
    <property type="entry name" value="Acyl_CoA_acyltransferase"/>
</dbReference>
<gene>
    <name evidence="2" type="ORF">D5F53_14745</name>
</gene>
<dbReference type="RefSeq" id="WP_119848351.1">
    <property type="nucleotide sequence ID" value="NZ_CP032412.1"/>
</dbReference>